<sequence>MQKTVRGYWVTEKGRLSISPSQGRIYESHWYAAEPKRDGGVTLRWDNGLNCTRTKGQVYGNEIRFTAGAVATSLVVRDASQAIITFRHGKATHTKQLIKLREDPRVLCN</sequence>
<protein>
    <submittedName>
        <fullName evidence="1">Uncharacterized protein</fullName>
    </submittedName>
</protein>
<organism evidence="1 2">
    <name type="scientific">Stenomitos frigidus AS-A4</name>
    <dbReference type="NCBI Taxonomy" id="2933935"/>
    <lineage>
        <taxon>Bacteria</taxon>
        <taxon>Bacillati</taxon>
        <taxon>Cyanobacteriota</taxon>
        <taxon>Cyanophyceae</taxon>
        <taxon>Leptolyngbyales</taxon>
        <taxon>Leptolyngbyaceae</taxon>
        <taxon>Stenomitos</taxon>
    </lineage>
</organism>
<dbReference type="Proteomes" id="UP001476950">
    <property type="component" value="Unassembled WGS sequence"/>
</dbReference>
<proteinExistence type="predicted"/>
<reference evidence="1 2" key="1">
    <citation type="submission" date="2022-04" db="EMBL/GenBank/DDBJ databases">
        <title>Positive selection, recombination, and allopatry shape intraspecific diversity of widespread and dominant cyanobacteria.</title>
        <authorList>
            <person name="Wei J."/>
            <person name="Shu W."/>
            <person name="Hu C."/>
        </authorList>
    </citation>
    <scope>NUCLEOTIDE SEQUENCE [LARGE SCALE GENOMIC DNA]</scope>
    <source>
        <strain evidence="1 2">AS-A4</strain>
    </source>
</reference>
<keyword evidence="2" id="KW-1185">Reference proteome</keyword>
<name>A0ABV0KS09_9CYAN</name>
<evidence type="ECO:0000313" key="2">
    <source>
        <dbReference type="Proteomes" id="UP001476950"/>
    </source>
</evidence>
<dbReference type="EMBL" id="JAMPLM010000050">
    <property type="protein sequence ID" value="MEP1062017.1"/>
    <property type="molecule type" value="Genomic_DNA"/>
</dbReference>
<comment type="caution">
    <text evidence="1">The sequence shown here is derived from an EMBL/GenBank/DDBJ whole genome shotgun (WGS) entry which is preliminary data.</text>
</comment>
<dbReference type="RefSeq" id="WP_190448871.1">
    <property type="nucleotide sequence ID" value="NZ_JAMPLM010000050.1"/>
</dbReference>
<evidence type="ECO:0000313" key="1">
    <source>
        <dbReference type="EMBL" id="MEP1062017.1"/>
    </source>
</evidence>
<gene>
    <name evidence="1" type="ORF">NDI38_26950</name>
</gene>
<accession>A0ABV0KS09</accession>